<reference evidence="8 9" key="1">
    <citation type="submission" date="2018-08" db="EMBL/GenBank/DDBJ databases">
        <title>A genome reference for cultivated species of the human gut microbiota.</title>
        <authorList>
            <person name="Zou Y."/>
            <person name="Xue W."/>
            <person name="Luo G."/>
        </authorList>
    </citation>
    <scope>NUCLEOTIDE SEQUENCE [LARGE SCALE GENOMIC DNA]</scope>
    <source>
        <strain evidence="6 8">AF14-6AC</strain>
        <strain evidence="5 9">AF16-14</strain>
        <strain evidence="7 10">OF03-11</strain>
    </source>
</reference>
<proteinExistence type="predicted"/>
<dbReference type="Proteomes" id="UP000284243">
    <property type="component" value="Unassembled WGS sequence"/>
</dbReference>
<evidence type="ECO:0000313" key="6">
    <source>
        <dbReference type="EMBL" id="RGV23047.1"/>
    </source>
</evidence>
<dbReference type="GeneID" id="61275020"/>
<sequence>MKQIILLFACLFALQGLAKADDDRAITVDQLPQKAQEFIQKYFPKNEISLAKMEKDFWEKKYEVVFVNGEKAEFLKDGSWEKVDCKYSTVPTGIVPQAIKDYVSKHYPEAKILKIERDSKTYEVKLNNQLELEFNKAFQLIDIDN</sequence>
<evidence type="ECO:0000313" key="4">
    <source>
        <dbReference type="EMBL" id="MDB9223301.1"/>
    </source>
</evidence>
<accession>A0A1Y3YDE8</accession>
<dbReference type="Gene3D" id="3.40.1420.30">
    <property type="match status" value="1"/>
</dbReference>
<reference evidence="3" key="2">
    <citation type="submission" date="2022-01" db="EMBL/GenBank/DDBJ databases">
        <title>Collection of gut derived symbiotic bacterial strains cultured from healthy donors.</title>
        <authorList>
            <person name="Lin H."/>
            <person name="Kohout C."/>
            <person name="Waligurski E."/>
            <person name="Pamer E.G."/>
        </authorList>
    </citation>
    <scope>NUCLEOTIDE SEQUENCE</scope>
    <source>
        <strain evidence="3">DFI.1.149</strain>
    </source>
</reference>
<dbReference type="Proteomes" id="UP000284434">
    <property type="component" value="Unassembled WGS sequence"/>
</dbReference>
<gene>
    <name evidence="6" type="ORF">DWW24_13695</name>
    <name evidence="5" type="ORF">DWW57_11700</name>
    <name evidence="7" type="ORF">DXA53_12265</name>
    <name evidence="3" type="ORF">L0P03_08955</name>
    <name evidence="4" type="ORF">PN645_09840</name>
</gene>
<comment type="caution">
    <text evidence="5">The sequence shown here is derived from an EMBL/GenBank/DDBJ whole genome shotgun (WGS) entry which is preliminary data.</text>
</comment>
<dbReference type="EMBL" id="QSCO01000017">
    <property type="protein sequence ID" value="RGY05542.1"/>
    <property type="molecule type" value="Genomic_DNA"/>
</dbReference>
<dbReference type="EMBL" id="JAKNDN010000015">
    <property type="protein sequence ID" value="MCG4959975.1"/>
    <property type="molecule type" value="Genomic_DNA"/>
</dbReference>
<evidence type="ECO:0000313" key="7">
    <source>
        <dbReference type="EMBL" id="RGY05542.1"/>
    </source>
</evidence>
<dbReference type="Proteomes" id="UP001199750">
    <property type="component" value="Unassembled WGS sequence"/>
</dbReference>
<dbReference type="Pfam" id="PF11396">
    <property type="entry name" value="PepSY_like"/>
    <property type="match status" value="1"/>
</dbReference>
<evidence type="ECO:0000313" key="3">
    <source>
        <dbReference type="EMBL" id="MCG4959975.1"/>
    </source>
</evidence>
<evidence type="ECO:0000313" key="8">
    <source>
        <dbReference type="Proteomes" id="UP000283426"/>
    </source>
</evidence>
<evidence type="ECO:0000313" key="9">
    <source>
        <dbReference type="Proteomes" id="UP000284243"/>
    </source>
</evidence>
<dbReference type="Proteomes" id="UP000283426">
    <property type="component" value="Unassembled WGS sequence"/>
</dbReference>
<evidence type="ECO:0000256" key="1">
    <source>
        <dbReference type="SAM" id="SignalP"/>
    </source>
</evidence>
<evidence type="ECO:0000313" key="5">
    <source>
        <dbReference type="EMBL" id="RGU55575.1"/>
    </source>
</evidence>
<dbReference type="SUPFAM" id="SSF160574">
    <property type="entry name" value="BT0923-like"/>
    <property type="match status" value="1"/>
</dbReference>
<dbReference type="InterPro" id="IPR021533">
    <property type="entry name" value="PepSY-like"/>
</dbReference>
<keyword evidence="1" id="KW-0732">Signal</keyword>
<dbReference type="OMA" id="ANFANDQ"/>
<evidence type="ECO:0000313" key="10">
    <source>
        <dbReference type="Proteomes" id="UP000284434"/>
    </source>
</evidence>
<reference evidence="4" key="3">
    <citation type="submission" date="2023-01" db="EMBL/GenBank/DDBJ databases">
        <title>Human gut microbiome strain richness.</title>
        <authorList>
            <person name="Chen-Liaw A."/>
        </authorList>
    </citation>
    <scope>NUCLEOTIDE SEQUENCE</scope>
    <source>
        <strain evidence="4">RTP21484st1_B7_RTP21484_190118</strain>
    </source>
</reference>
<dbReference type="Proteomes" id="UP001212263">
    <property type="component" value="Unassembled WGS sequence"/>
</dbReference>
<dbReference type="EMBL" id="QRYW01000029">
    <property type="protein sequence ID" value="RGV23047.1"/>
    <property type="molecule type" value="Genomic_DNA"/>
</dbReference>
<dbReference type="AlphaFoldDB" id="A0A1Y3YDE8"/>
<feature type="chain" id="PRO_5042691623" evidence="1">
    <location>
        <begin position="21"/>
        <end position="145"/>
    </location>
</feature>
<dbReference type="EMBL" id="QRYC01000016">
    <property type="protein sequence ID" value="RGU55575.1"/>
    <property type="molecule type" value="Genomic_DNA"/>
</dbReference>
<dbReference type="EMBL" id="JAQMRD010000011">
    <property type="protein sequence ID" value="MDB9223301.1"/>
    <property type="molecule type" value="Genomic_DNA"/>
</dbReference>
<protein>
    <submittedName>
        <fullName evidence="3">PepSY-like domain-containing protein</fullName>
    </submittedName>
</protein>
<dbReference type="RefSeq" id="WP_013612013.1">
    <property type="nucleotide sequence ID" value="NZ_BAABYK010000001.1"/>
</dbReference>
<feature type="signal peptide" evidence="1">
    <location>
        <begin position="1"/>
        <end position="20"/>
    </location>
</feature>
<feature type="domain" description="Putative beta-lactamase-inhibitor-like PepSY-like" evidence="2">
    <location>
        <begin position="60"/>
        <end position="141"/>
    </location>
</feature>
<organism evidence="5 9">
    <name type="scientific">Odoribacter splanchnicus</name>
    <dbReference type="NCBI Taxonomy" id="28118"/>
    <lineage>
        <taxon>Bacteria</taxon>
        <taxon>Pseudomonadati</taxon>
        <taxon>Bacteroidota</taxon>
        <taxon>Bacteroidia</taxon>
        <taxon>Bacteroidales</taxon>
        <taxon>Odoribacteraceae</taxon>
        <taxon>Odoribacter</taxon>
    </lineage>
</organism>
<name>A0A1Y3YDE8_9BACT</name>
<evidence type="ECO:0000259" key="2">
    <source>
        <dbReference type="Pfam" id="PF11396"/>
    </source>
</evidence>